<name>A0A2V3V2V7_9SPHN</name>
<dbReference type="EMBL" id="QJJM01000006">
    <property type="protein sequence ID" value="PXW76007.1"/>
    <property type="molecule type" value="Genomic_DNA"/>
</dbReference>
<reference evidence="1 2" key="1">
    <citation type="submission" date="2018-05" db="EMBL/GenBank/DDBJ databases">
        <title>Genomic Encyclopedia of Type Strains, Phase IV (KMG-IV): sequencing the most valuable type-strain genomes for metagenomic binning, comparative biology and taxonomic classification.</title>
        <authorList>
            <person name="Goeker M."/>
        </authorList>
    </citation>
    <scope>NUCLEOTIDE SEQUENCE [LARGE SCALE GENOMIC DNA]</scope>
    <source>
        <strain evidence="1 2">DSM 3183</strain>
    </source>
</reference>
<dbReference type="OrthoDB" id="9255847at2"/>
<accession>A0A2V3V2V7</accession>
<dbReference type="RefSeq" id="WP_146215332.1">
    <property type="nucleotide sequence ID" value="NZ_QJJM01000006.1"/>
</dbReference>
<evidence type="ECO:0000313" key="1">
    <source>
        <dbReference type="EMBL" id="PXW76007.1"/>
    </source>
</evidence>
<evidence type="ECO:0000313" key="2">
    <source>
        <dbReference type="Proteomes" id="UP000248014"/>
    </source>
</evidence>
<organism evidence="1 2">
    <name type="scientific">Blastomonas natatoria</name>
    <dbReference type="NCBI Taxonomy" id="34015"/>
    <lineage>
        <taxon>Bacteria</taxon>
        <taxon>Pseudomonadati</taxon>
        <taxon>Pseudomonadota</taxon>
        <taxon>Alphaproteobacteria</taxon>
        <taxon>Sphingomonadales</taxon>
        <taxon>Sphingomonadaceae</taxon>
        <taxon>Blastomonas</taxon>
    </lineage>
</organism>
<dbReference type="AlphaFoldDB" id="A0A2V3V2V7"/>
<proteinExistence type="predicted"/>
<gene>
    <name evidence="1" type="ORF">C7451_106171</name>
</gene>
<dbReference type="Proteomes" id="UP000248014">
    <property type="component" value="Unassembled WGS sequence"/>
</dbReference>
<keyword evidence="2" id="KW-1185">Reference proteome</keyword>
<sequence>MSRREWTLIFNCGHEGCTERATYRYPTRRDLVSSYESKNYSNGRWRCVRHTRPNEVLGIDNLATCHETVLEERSYGKFWGNSGFIHGPGFKAFADDFPPGTKIIVRAEVVLPDARKSGSVAS</sequence>
<protein>
    <submittedName>
        <fullName evidence="1">Uncharacterized protein</fullName>
    </submittedName>
</protein>
<comment type="caution">
    <text evidence="1">The sequence shown here is derived from an EMBL/GenBank/DDBJ whole genome shotgun (WGS) entry which is preliminary data.</text>
</comment>